<proteinExistence type="predicted"/>
<dbReference type="RefSeq" id="WP_256322160.1">
    <property type="nucleotide sequence ID" value="NZ_JANGCN010000019.1"/>
</dbReference>
<evidence type="ECO:0000313" key="2">
    <source>
        <dbReference type="EMBL" id="MCQ5153452.1"/>
    </source>
</evidence>
<reference evidence="2" key="1">
    <citation type="submission" date="2022-06" db="EMBL/GenBank/DDBJ databases">
        <title>Isolation of gut microbiota from human fecal samples.</title>
        <authorList>
            <person name="Pamer E.G."/>
            <person name="Barat B."/>
            <person name="Waligurski E."/>
            <person name="Medina S."/>
            <person name="Paddock L."/>
            <person name="Mostad J."/>
        </authorList>
    </citation>
    <scope>NUCLEOTIDE SEQUENCE</scope>
    <source>
        <strain evidence="2">DFI.5.57</strain>
    </source>
</reference>
<comment type="caution">
    <text evidence="2">The sequence shown here is derived from an EMBL/GenBank/DDBJ whole genome shotgun (WGS) entry which is preliminary data.</text>
</comment>
<dbReference type="Proteomes" id="UP001206236">
    <property type="component" value="Unassembled WGS sequence"/>
</dbReference>
<keyword evidence="1" id="KW-1133">Transmembrane helix</keyword>
<name>A0AAW5KQ92_9FIRM</name>
<evidence type="ECO:0000313" key="3">
    <source>
        <dbReference type="Proteomes" id="UP001206236"/>
    </source>
</evidence>
<evidence type="ECO:0008006" key="4">
    <source>
        <dbReference type="Google" id="ProtNLM"/>
    </source>
</evidence>
<accession>A0AAW5KQ92</accession>
<protein>
    <recommendedName>
        <fullName evidence="4">DUF4367 domain-containing protein</fullName>
    </recommendedName>
</protein>
<evidence type="ECO:0000256" key="1">
    <source>
        <dbReference type="SAM" id="Phobius"/>
    </source>
</evidence>
<gene>
    <name evidence="2" type="ORF">NE632_09020</name>
</gene>
<feature type="transmembrane region" description="Helical" evidence="1">
    <location>
        <begin position="53"/>
        <end position="78"/>
    </location>
</feature>
<sequence length="253" mass="27494">MKNNKIITSWDKIEPSDSANDRMLSAILEKNRSVHDRKDKVNYMSQRKNFKKFLIPVAACLVAIVAVTGIVGSNMGWFGSKGYTVNLANGDSIVYHIGSTNVASIHVGYPVSSRKLTDAELDAILPETTERRSAIGTFREENGELLRVEGKLGDATIIFARDNFPISDVVLEGNESSSSVNGIPVTTGYFVTSPNSRGEQSAIFFASFSIGNTNVYVECYGDKSDADAVSQETADLIFSIITKGEPDFSAITK</sequence>
<dbReference type="AlphaFoldDB" id="A0AAW5KQ92"/>
<keyword evidence="1" id="KW-0472">Membrane</keyword>
<keyword evidence="1" id="KW-0812">Transmembrane</keyword>
<dbReference type="EMBL" id="JANGCN010000019">
    <property type="protein sequence ID" value="MCQ5153452.1"/>
    <property type="molecule type" value="Genomic_DNA"/>
</dbReference>
<organism evidence="2 3">
    <name type="scientific">Ruminococcus bicirculans</name>
    <name type="common">ex Wegman et al. 2014</name>
    <dbReference type="NCBI Taxonomy" id="1160721"/>
    <lineage>
        <taxon>Bacteria</taxon>
        <taxon>Bacillati</taxon>
        <taxon>Bacillota</taxon>
        <taxon>Clostridia</taxon>
        <taxon>Eubacteriales</taxon>
        <taxon>Oscillospiraceae</taxon>
        <taxon>Ruminococcus</taxon>
    </lineage>
</organism>